<dbReference type="AlphaFoldDB" id="A0A1H6FQP6"/>
<dbReference type="PROSITE" id="PS51677">
    <property type="entry name" value="NODB"/>
    <property type="match status" value="1"/>
</dbReference>
<dbReference type="CDD" id="cd10918">
    <property type="entry name" value="CE4_NodB_like_5s_6s"/>
    <property type="match status" value="1"/>
</dbReference>
<keyword evidence="1" id="KW-0732">Signal</keyword>
<dbReference type="GO" id="GO:0005975">
    <property type="term" value="P:carbohydrate metabolic process"/>
    <property type="evidence" value="ECO:0007669"/>
    <property type="project" value="InterPro"/>
</dbReference>
<reference evidence="5" key="1">
    <citation type="submission" date="2016-10" db="EMBL/GenBank/DDBJ databases">
        <authorList>
            <person name="Varghese N."/>
            <person name="Submissions S."/>
        </authorList>
    </citation>
    <scope>NUCLEOTIDE SEQUENCE [LARGE SCALE GENOMIC DNA]</scope>
    <source>
        <strain evidence="5">ATCC 35263</strain>
    </source>
</reference>
<gene>
    <name evidence="4" type="ORF">SAMN02745716_0971</name>
</gene>
<dbReference type="Pfam" id="PF01522">
    <property type="entry name" value="Polysacc_deac_1"/>
    <property type="match status" value="1"/>
</dbReference>
<feature type="domain" description="NodB homology" evidence="3">
    <location>
        <begin position="111"/>
        <end position="287"/>
    </location>
</feature>
<dbReference type="EMBL" id="FNWJ01000001">
    <property type="protein sequence ID" value="SEH12064.1"/>
    <property type="molecule type" value="Genomic_DNA"/>
</dbReference>
<evidence type="ECO:0000256" key="2">
    <source>
        <dbReference type="SAM" id="MobiDB-lite"/>
    </source>
</evidence>
<dbReference type="InterPro" id="IPR011330">
    <property type="entry name" value="Glyco_hydro/deAcase_b/a-brl"/>
</dbReference>
<evidence type="ECO:0000259" key="3">
    <source>
        <dbReference type="PROSITE" id="PS51677"/>
    </source>
</evidence>
<protein>
    <submittedName>
        <fullName evidence="4">Polysaccharide deacetylase</fullName>
    </submittedName>
</protein>
<evidence type="ECO:0000313" key="5">
    <source>
        <dbReference type="Proteomes" id="UP000222056"/>
    </source>
</evidence>
<dbReference type="SUPFAM" id="SSF88713">
    <property type="entry name" value="Glycoside hydrolase/deacetylase"/>
    <property type="match status" value="1"/>
</dbReference>
<dbReference type="PANTHER" id="PTHR34216">
    <property type="match status" value="1"/>
</dbReference>
<dbReference type="STRING" id="29539.SAMN02745716_0971"/>
<accession>A0A1H6FQP6</accession>
<dbReference type="PANTHER" id="PTHR34216:SF7">
    <property type="entry name" value="POLY-BETA-1,6-N-ACETYL-D-GLUCOSAMINE N-DEACETYLASE"/>
    <property type="match status" value="1"/>
</dbReference>
<evidence type="ECO:0000256" key="1">
    <source>
        <dbReference type="ARBA" id="ARBA00022729"/>
    </source>
</evidence>
<sequence>MGAIAALATAGCGGGRSAPQRLAGRAPHRPAASSIQRRRALGVRGVVPASVPVLGFHEIRNPPPGARYPELYLDPAKFARIVSWLRQRGFQAVTLERVIRAWRGRATLPERPVVLTFDDGYASVYRFAFPVLQRLHWPGVLNLELAELHSPDGLRPPEVRALYSAGWEIASHTLTHPDLTQASAPQLRHELVGSRRLISRLFGVQASDFCYPAGRFDRRVERAVAAAGYRAAQTELPGLAARSDDPLALRRIMIRRDEPLATVFSLLSRVRGAALSAAPVVRTAPGR</sequence>
<dbReference type="GO" id="GO:0016810">
    <property type="term" value="F:hydrolase activity, acting on carbon-nitrogen (but not peptide) bonds"/>
    <property type="evidence" value="ECO:0007669"/>
    <property type="project" value="InterPro"/>
</dbReference>
<keyword evidence="5" id="KW-1185">Reference proteome</keyword>
<proteinExistence type="predicted"/>
<feature type="region of interest" description="Disordered" evidence="2">
    <location>
        <begin position="13"/>
        <end position="34"/>
    </location>
</feature>
<dbReference type="InterPro" id="IPR002509">
    <property type="entry name" value="NODB_dom"/>
</dbReference>
<dbReference type="Proteomes" id="UP000222056">
    <property type="component" value="Unassembled WGS sequence"/>
</dbReference>
<name>A0A1H6FQP6_THEAL</name>
<dbReference type="Gene3D" id="3.20.20.370">
    <property type="entry name" value="Glycoside hydrolase/deacetylase"/>
    <property type="match status" value="1"/>
</dbReference>
<dbReference type="InterPro" id="IPR051398">
    <property type="entry name" value="Polysacch_Deacetylase"/>
</dbReference>
<evidence type="ECO:0000313" key="4">
    <source>
        <dbReference type="EMBL" id="SEH12064.1"/>
    </source>
</evidence>
<organism evidence="4 5">
    <name type="scientific">Thermoleophilum album</name>
    <dbReference type="NCBI Taxonomy" id="29539"/>
    <lineage>
        <taxon>Bacteria</taxon>
        <taxon>Bacillati</taxon>
        <taxon>Actinomycetota</taxon>
        <taxon>Thermoleophilia</taxon>
        <taxon>Thermoleophilales</taxon>
        <taxon>Thermoleophilaceae</taxon>
        <taxon>Thermoleophilum</taxon>
    </lineage>
</organism>